<dbReference type="EMBL" id="CAJQZP010001592">
    <property type="protein sequence ID" value="CAG5055834.1"/>
    <property type="molecule type" value="Genomic_DNA"/>
</dbReference>
<keyword evidence="3" id="KW-1185">Reference proteome</keyword>
<dbReference type="Proteomes" id="UP000691718">
    <property type="component" value="Unassembled WGS sequence"/>
</dbReference>
<accession>A0A8S3YAA6</accession>
<feature type="region of interest" description="Disordered" evidence="1">
    <location>
        <begin position="72"/>
        <end position="103"/>
    </location>
</feature>
<organism evidence="2 3">
    <name type="scientific">Parnassius apollo</name>
    <name type="common">Apollo butterfly</name>
    <name type="synonym">Papilio apollo</name>
    <dbReference type="NCBI Taxonomy" id="110799"/>
    <lineage>
        <taxon>Eukaryota</taxon>
        <taxon>Metazoa</taxon>
        <taxon>Ecdysozoa</taxon>
        <taxon>Arthropoda</taxon>
        <taxon>Hexapoda</taxon>
        <taxon>Insecta</taxon>
        <taxon>Pterygota</taxon>
        <taxon>Neoptera</taxon>
        <taxon>Endopterygota</taxon>
        <taxon>Lepidoptera</taxon>
        <taxon>Glossata</taxon>
        <taxon>Ditrysia</taxon>
        <taxon>Papilionoidea</taxon>
        <taxon>Papilionidae</taxon>
        <taxon>Parnassiinae</taxon>
        <taxon>Parnassini</taxon>
        <taxon>Parnassius</taxon>
        <taxon>Parnassius</taxon>
    </lineage>
</organism>
<dbReference type="AlphaFoldDB" id="A0A8S3YAA6"/>
<evidence type="ECO:0000313" key="3">
    <source>
        <dbReference type="Proteomes" id="UP000691718"/>
    </source>
</evidence>
<sequence length="103" mass="12004">MEALYHRVNVSSQQFIHPHYIYSIWKKAHKKCSVLVDPPEYGWIEENNTYIFKWFNGDQLPSFMNELVTNPPEIIPSDDENVDFDGIDASDDEPEGYYSDSQG</sequence>
<comment type="caution">
    <text evidence="2">The sequence shown here is derived from an EMBL/GenBank/DDBJ whole genome shotgun (WGS) entry which is preliminary data.</text>
</comment>
<reference evidence="2" key="1">
    <citation type="submission" date="2021-04" db="EMBL/GenBank/DDBJ databases">
        <authorList>
            <person name="Tunstrom K."/>
        </authorList>
    </citation>
    <scope>NUCLEOTIDE SEQUENCE</scope>
</reference>
<dbReference type="OrthoDB" id="6430887at2759"/>
<gene>
    <name evidence="2" type="ORF">PAPOLLO_LOCUS26530</name>
</gene>
<feature type="compositionally biased region" description="Acidic residues" evidence="1">
    <location>
        <begin position="76"/>
        <end position="95"/>
    </location>
</feature>
<protein>
    <submittedName>
        <fullName evidence="2">(apollo) hypothetical protein</fullName>
    </submittedName>
</protein>
<name>A0A8S3YAA6_PARAO</name>
<evidence type="ECO:0000313" key="2">
    <source>
        <dbReference type="EMBL" id="CAG5055834.1"/>
    </source>
</evidence>
<proteinExistence type="predicted"/>
<evidence type="ECO:0000256" key="1">
    <source>
        <dbReference type="SAM" id="MobiDB-lite"/>
    </source>
</evidence>